<organism evidence="2 3">
    <name type="scientific">Hymenobacter cellulosilyticus</name>
    <dbReference type="NCBI Taxonomy" id="2932248"/>
    <lineage>
        <taxon>Bacteria</taxon>
        <taxon>Pseudomonadati</taxon>
        <taxon>Bacteroidota</taxon>
        <taxon>Cytophagia</taxon>
        <taxon>Cytophagales</taxon>
        <taxon>Hymenobacteraceae</taxon>
        <taxon>Hymenobacter</taxon>
    </lineage>
</organism>
<keyword evidence="2" id="KW-0614">Plasmid</keyword>
<feature type="region of interest" description="Disordered" evidence="1">
    <location>
        <begin position="78"/>
        <end position="107"/>
    </location>
</feature>
<accession>A0A8T9QCR8</accession>
<geneLocation type="plasmid" evidence="2 3">
    <name>unnamed2</name>
</geneLocation>
<gene>
    <name evidence="2" type="ORF">MUN79_29185</name>
</gene>
<dbReference type="KEGG" id="hcu:MUN79_29185"/>
<dbReference type="Pfam" id="PF13155">
    <property type="entry name" value="Toprim_2"/>
    <property type="match status" value="1"/>
</dbReference>
<reference evidence="2" key="1">
    <citation type="submission" date="2022-04" db="EMBL/GenBank/DDBJ databases">
        <title>Hymenobacter sp. isolated from the air.</title>
        <authorList>
            <person name="Won M."/>
            <person name="Lee C.-M."/>
            <person name="Woen H.-Y."/>
            <person name="Kwon S.-W."/>
        </authorList>
    </citation>
    <scope>NUCLEOTIDE SEQUENCE</scope>
    <source>
        <strain evidence="2">5116S-3</strain>
        <plasmid evidence="2">unnamed2</plasmid>
    </source>
</reference>
<proteinExistence type="predicted"/>
<keyword evidence="3" id="KW-1185">Reference proteome</keyword>
<dbReference type="EMBL" id="CP095048">
    <property type="protein sequence ID" value="UOQ75267.1"/>
    <property type="molecule type" value="Genomic_DNA"/>
</dbReference>
<evidence type="ECO:0000313" key="3">
    <source>
        <dbReference type="Proteomes" id="UP000831796"/>
    </source>
</evidence>
<sequence>MSESAIDSLSHFQLKHGQDPKNTLYIATSGTPTEAQVALIQRVIDKQQPREVVLANDRDAGGRQFNINYLNELQPARPMVPWPSRKPTARLGGRWSGTPPATSTTPA</sequence>
<dbReference type="RefSeq" id="WP_244678600.1">
    <property type="nucleotide sequence ID" value="NZ_CP095048.1"/>
</dbReference>
<protein>
    <submittedName>
        <fullName evidence="2">Toprim domain-containing protein</fullName>
    </submittedName>
</protein>
<evidence type="ECO:0000313" key="2">
    <source>
        <dbReference type="EMBL" id="UOQ75267.1"/>
    </source>
</evidence>
<feature type="compositionally biased region" description="Low complexity" evidence="1">
    <location>
        <begin position="98"/>
        <end position="107"/>
    </location>
</feature>
<evidence type="ECO:0000256" key="1">
    <source>
        <dbReference type="SAM" id="MobiDB-lite"/>
    </source>
</evidence>
<name>A0A8T9QCR8_9BACT</name>
<dbReference type="Proteomes" id="UP000831796">
    <property type="component" value="Plasmid unnamed2"/>
</dbReference>
<dbReference type="AlphaFoldDB" id="A0A8T9QCR8"/>